<evidence type="ECO:0000313" key="2">
    <source>
        <dbReference type="Proteomes" id="UP000433737"/>
    </source>
</evidence>
<comment type="caution">
    <text evidence="1">The sequence shown here is derived from an EMBL/GenBank/DDBJ whole genome shotgun (WGS) entry which is preliminary data.</text>
</comment>
<proteinExistence type="predicted"/>
<reference evidence="1 2" key="1">
    <citation type="submission" date="2019-10" db="EMBL/GenBank/DDBJ databases">
        <authorList>
            <person name="Karimi E."/>
        </authorList>
    </citation>
    <scope>NUCLEOTIDE SEQUENCE [LARGE SCALE GENOMIC DNA]</scope>
    <source>
        <strain evidence="1">Pantoea sp. 111</strain>
    </source>
</reference>
<evidence type="ECO:0000313" key="1">
    <source>
        <dbReference type="EMBL" id="VXB75068.1"/>
    </source>
</evidence>
<dbReference type="AlphaFoldDB" id="A0AAX3J5J3"/>
<organism evidence="1 2">
    <name type="scientific">Pantoea brenneri</name>
    <dbReference type="NCBI Taxonomy" id="472694"/>
    <lineage>
        <taxon>Bacteria</taxon>
        <taxon>Pseudomonadati</taxon>
        <taxon>Pseudomonadota</taxon>
        <taxon>Gammaproteobacteria</taxon>
        <taxon>Enterobacterales</taxon>
        <taxon>Erwiniaceae</taxon>
        <taxon>Pantoea</taxon>
    </lineage>
</organism>
<accession>A0AAX3J5J3</accession>
<dbReference type="Proteomes" id="UP000433737">
    <property type="component" value="Unassembled WGS sequence"/>
</dbReference>
<protein>
    <submittedName>
        <fullName evidence="1">Uncharacterized protein</fullName>
    </submittedName>
</protein>
<dbReference type="EMBL" id="CABWMH010000009">
    <property type="protein sequence ID" value="VXB75068.1"/>
    <property type="molecule type" value="Genomic_DNA"/>
</dbReference>
<sequence>MMLFGSGVVVGRCLSPTPIHGSQYSPQRAEIKNALAIGETAGRFDYHKSMELTGLS</sequence>
<gene>
    <name evidence="1" type="ORF">PANT111_170186</name>
</gene>
<name>A0AAX3J5J3_9GAMM</name>